<dbReference type="PANTHER" id="PTHR11241:SF0">
    <property type="entry name" value="DEOXYURIDINE 5'-TRIPHOSPHATE NUCLEOTIDOHYDROLASE"/>
    <property type="match status" value="1"/>
</dbReference>
<comment type="caution">
    <text evidence="14">The sequence shown here is derived from an EMBL/GenBank/DDBJ whole genome shotgun (WGS) entry which is preliminary data.</text>
</comment>
<evidence type="ECO:0000256" key="10">
    <source>
        <dbReference type="ARBA" id="ARBA00023080"/>
    </source>
</evidence>
<dbReference type="Pfam" id="PF17917">
    <property type="entry name" value="RT_RNaseH"/>
    <property type="match status" value="1"/>
</dbReference>
<dbReference type="GO" id="GO:0006226">
    <property type="term" value="P:dUMP biosynthetic process"/>
    <property type="evidence" value="ECO:0007669"/>
    <property type="project" value="InterPro"/>
</dbReference>
<evidence type="ECO:0000313" key="15">
    <source>
        <dbReference type="Proteomes" id="UP000734854"/>
    </source>
</evidence>
<dbReference type="InterPro" id="IPR036157">
    <property type="entry name" value="dUTPase-like_sf"/>
</dbReference>
<evidence type="ECO:0000256" key="11">
    <source>
        <dbReference type="SAM" id="MobiDB-lite"/>
    </source>
</evidence>
<dbReference type="GO" id="GO:0003964">
    <property type="term" value="F:RNA-directed DNA polymerase activity"/>
    <property type="evidence" value="ECO:0007669"/>
    <property type="project" value="UniProtKB-KW"/>
</dbReference>
<dbReference type="GO" id="GO:0004170">
    <property type="term" value="F:dUTP diphosphatase activity"/>
    <property type="evidence" value="ECO:0007669"/>
    <property type="project" value="UniProtKB-EC"/>
</dbReference>
<evidence type="ECO:0000256" key="5">
    <source>
        <dbReference type="ARBA" id="ARBA00022695"/>
    </source>
</evidence>
<evidence type="ECO:0000256" key="3">
    <source>
        <dbReference type="ARBA" id="ARBA00012379"/>
    </source>
</evidence>
<dbReference type="InterPro" id="IPR036397">
    <property type="entry name" value="RNaseH_sf"/>
</dbReference>
<evidence type="ECO:0000256" key="2">
    <source>
        <dbReference type="ARBA" id="ARBA00006581"/>
    </source>
</evidence>
<keyword evidence="15" id="KW-1185">Reference proteome</keyword>
<comment type="similarity">
    <text evidence="2">Belongs to the dUTPase family.</text>
</comment>
<gene>
    <name evidence="14" type="ORF">ZIOFF_017232</name>
</gene>
<dbReference type="CDD" id="cd07557">
    <property type="entry name" value="trimeric_dUTPase"/>
    <property type="match status" value="1"/>
</dbReference>
<accession>A0A8J5H4Q3</accession>
<feature type="domain" description="Reverse transcriptase RNase H-like" evidence="13">
    <location>
        <begin position="375"/>
        <end position="474"/>
    </location>
</feature>
<dbReference type="GO" id="GO:0046081">
    <property type="term" value="P:dUTP catabolic process"/>
    <property type="evidence" value="ECO:0007669"/>
    <property type="project" value="InterPro"/>
</dbReference>
<evidence type="ECO:0000259" key="12">
    <source>
        <dbReference type="Pfam" id="PF00692"/>
    </source>
</evidence>
<evidence type="ECO:0000256" key="1">
    <source>
        <dbReference type="ARBA" id="ARBA00005142"/>
    </source>
</evidence>
<dbReference type="InterPro" id="IPR008181">
    <property type="entry name" value="dUTPase"/>
</dbReference>
<feature type="domain" description="dUTPase-like" evidence="12">
    <location>
        <begin position="248"/>
        <end position="323"/>
    </location>
</feature>
<comment type="pathway">
    <text evidence="1">Pyrimidine metabolism; dUMP biosynthesis; dUMP from dCTP (dUTP route): step 2/2.</text>
</comment>
<dbReference type="Gene3D" id="2.70.40.10">
    <property type="match status" value="1"/>
</dbReference>
<keyword evidence="9" id="KW-0695">RNA-directed DNA polymerase</keyword>
<dbReference type="InterPro" id="IPR033704">
    <property type="entry name" value="dUTPase_trimeric"/>
</dbReference>
<dbReference type="GO" id="GO:0003676">
    <property type="term" value="F:nucleic acid binding"/>
    <property type="evidence" value="ECO:0007669"/>
    <property type="project" value="InterPro"/>
</dbReference>
<evidence type="ECO:0000256" key="4">
    <source>
        <dbReference type="ARBA" id="ARBA00022679"/>
    </source>
</evidence>
<evidence type="ECO:0000256" key="6">
    <source>
        <dbReference type="ARBA" id="ARBA00022722"/>
    </source>
</evidence>
<reference evidence="14 15" key="1">
    <citation type="submission" date="2020-08" db="EMBL/GenBank/DDBJ databases">
        <title>Plant Genome Project.</title>
        <authorList>
            <person name="Zhang R.-G."/>
        </authorList>
    </citation>
    <scope>NUCLEOTIDE SEQUENCE [LARGE SCALE GENOMIC DNA]</scope>
    <source>
        <tissue evidence="14">Rhizome</tissue>
    </source>
</reference>
<evidence type="ECO:0000313" key="14">
    <source>
        <dbReference type="EMBL" id="KAG6520194.1"/>
    </source>
</evidence>
<dbReference type="AlphaFoldDB" id="A0A8J5H4Q3"/>
<dbReference type="SUPFAM" id="SSF56672">
    <property type="entry name" value="DNA/RNA polymerases"/>
    <property type="match status" value="1"/>
</dbReference>
<feature type="region of interest" description="Disordered" evidence="11">
    <location>
        <begin position="53"/>
        <end position="73"/>
    </location>
</feature>
<dbReference type="Pfam" id="PF00692">
    <property type="entry name" value="dUTPase"/>
    <property type="match status" value="1"/>
</dbReference>
<evidence type="ECO:0000256" key="7">
    <source>
        <dbReference type="ARBA" id="ARBA00022759"/>
    </source>
</evidence>
<protein>
    <recommendedName>
        <fullName evidence="3">dUTP diphosphatase</fullName>
        <ecNumber evidence="3">3.6.1.23</ecNumber>
    </recommendedName>
</protein>
<proteinExistence type="inferred from homology"/>
<keyword evidence="7" id="KW-0255">Endonuclease</keyword>
<keyword evidence="10" id="KW-0546">Nucleotide metabolism</keyword>
<name>A0A8J5H4Q3_ZINOF</name>
<dbReference type="InterPro" id="IPR043502">
    <property type="entry name" value="DNA/RNA_pol_sf"/>
</dbReference>
<keyword evidence="5" id="KW-0548">Nucleotidyltransferase</keyword>
<dbReference type="Proteomes" id="UP000734854">
    <property type="component" value="Unassembled WGS sequence"/>
</dbReference>
<evidence type="ECO:0000256" key="8">
    <source>
        <dbReference type="ARBA" id="ARBA00022801"/>
    </source>
</evidence>
<dbReference type="EC" id="3.6.1.23" evidence="3"/>
<keyword evidence="4" id="KW-0808">Transferase</keyword>
<dbReference type="GO" id="GO:0004519">
    <property type="term" value="F:endonuclease activity"/>
    <property type="evidence" value="ECO:0007669"/>
    <property type="project" value="UniProtKB-KW"/>
</dbReference>
<evidence type="ECO:0000259" key="13">
    <source>
        <dbReference type="Pfam" id="PF17917"/>
    </source>
</evidence>
<keyword evidence="6" id="KW-0540">Nuclease</keyword>
<dbReference type="InterPro" id="IPR029054">
    <property type="entry name" value="dUTPase-like"/>
</dbReference>
<dbReference type="Gene3D" id="3.30.420.10">
    <property type="entry name" value="Ribonuclease H-like superfamily/Ribonuclease H"/>
    <property type="match status" value="1"/>
</dbReference>
<evidence type="ECO:0000256" key="9">
    <source>
        <dbReference type="ARBA" id="ARBA00022918"/>
    </source>
</evidence>
<dbReference type="GO" id="GO:0000287">
    <property type="term" value="F:magnesium ion binding"/>
    <property type="evidence" value="ECO:0007669"/>
    <property type="project" value="InterPro"/>
</dbReference>
<dbReference type="SUPFAM" id="SSF51283">
    <property type="entry name" value="dUTPase-like"/>
    <property type="match status" value="1"/>
</dbReference>
<keyword evidence="8" id="KW-0378">Hydrolase</keyword>
<dbReference type="PANTHER" id="PTHR11241">
    <property type="entry name" value="DEOXYURIDINE 5'-TRIPHOSPHATE NUCLEOTIDOHYDROLASE"/>
    <property type="match status" value="1"/>
</dbReference>
<dbReference type="InterPro" id="IPR041373">
    <property type="entry name" value="RT_RNaseH"/>
</dbReference>
<dbReference type="EMBL" id="JACMSC010000005">
    <property type="protein sequence ID" value="KAG6520194.1"/>
    <property type="molecule type" value="Genomic_DNA"/>
</dbReference>
<sequence>MYNIRICCRRVCLFLEEYGYPDTNERWDTFGEPSGRYNYYVNYAAPPIQPFIPATKPSWGDEDDDEDNHTDNEAIFPSIWEDTPWEDDPYFEIEDPPITEDEEEEEREAYFLGLEDLENDYPAVSPTSVLQEDNQPLPIYWDNSDDESNDYWRQIVEQAEQQWGATQNITEGINELSIQDDTTLAEGTEPNDWLPYTNHTDEAAHMGTDLLMEQLELLDYPILIIEKRLAVYQSETRFLKIKRLTETVKLPVRQTHGAAGYDIFLDEEVHIMPHQQCFAKTGISLEFTEEYYARIAPRSGVAYRLNFLINAGVIDSDFRGEISYSKLEQVTGTLYSKTSPHGDRRFKSLDWAIIKEVKTLVQTLPNLELPPEDAYIIIETDGCMEGWDGVCKWKQAKFDPKKPEKFYAYASGKFSIIKSTIDAEIHACMEALSAMKIHYLDKQVITLRTDCHAIIKFFNKSVSNKPSRVRWIAFTDYITSTGVDIKFEHIEGINNELADALSRLVHHIVNKSTLSEDQIQLLSQVDDSVEETQDASVMIKGILGRTIMALFTKAIPFEDTGN</sequence>
<organism evidence="14 15">
    <name type="scientific">Zingiber officinale</name>
    <name type="common">Ginger</name>
    <name type="synonym">Amomum zingiber</name>
    <dbReference type="NCBI Taxonomy" id="94328"/>
    <lineage>
        <taxon>Eukaryota</taxon>
        <taxon>Viridiplantae</taxon>
        <taxon>Streptophyta</taxon>
        <taxon>Embryophyta</taxon>
        <taxon>Tracheophyta</taxon>
        <taxon>Spermatophyta</taxon>
        <taxon>Magnoliopsida</taxon>
        <taxon>Liliopsida</taxon>
        <taxon>Zingiberales</taxon>
        <taxon>Zingiberaceae</taxon>
        <taxon>Zingiber</taxon>
    </lineage>
</organism>